<keyword evidence="2" id="KW-0472">Membrane</keyword>
<name>A0A7I9YLR4_MYCBU</name>
<evidence type="ECO:0000256" key="1">
    <source>
        <dbReference type="SAM" id="MobiDB-lite"/>
    </source>
</evidence>
<dbReference type="Proteomes" id="UP000465360">
    <property type="component" value="Unassembled WGS sequence"/>
</dbReference>
<evidence type="ECO:0000259" key="3">
    <source>
        <dbReference type="Pfam" id="PF14230"/>
    </source>
</evidence>
<feature type="domain" description="DUF4333" evidence="3">
    <location>
        <begin position="113"/>
        <end position="192"/>
    </location>
</feature>
<evidence type="ECO:0000256" key="2">
    <source>
        <dbReference type="SAM" id="Phobius"/>
    </source>
</evidence>
<reference evidence="4 5" key="1">
    <citation type="journal article" date="2019" name="Emerg. Microbes Infect.">
        <title>Comprehensive subspecies identification of 175 nontuberculous mycobacteria species based on 7547 genomic profiles.</title>
        <authorList>
            <person name="Matsumoto Y."/>
            <person name="Kinjo T."/>
            <person name="Motooka D."/>
            <person name="Nabeya D."/>
            <person name="Jung N."/>
            <person name="Uechi K."/>
            <person name="Horii T."/>
            <person name="Iida T."/>
            <person name="Fujita J."/>
            <person name="Nakamura S."/>
        </authorList>
    </citation>
    <scope>NUCLEOTIDE SEQUENCE [LARGE SCALE GENOMIC DNA]</scope>
    <source>
        <strain evidence="4 5">JCM 30725</strain>
    </source>
</reference>
<dbReference type="EMBL" id="BLKZ01000001">
    <property type="protein sequence ID" value="GFG89579.1"/>
    <property type="molecule type" value="Genomic_DNA"/>
</dbReference>
<organism evidence="4 5">
    <name type="scientific">Mycobacterium bourgelatii</name>
    <dbReference type="NCBI Taxonomy" id="1273442"/>
    <lineage>
        <taxon>Bacteria</taxon>
        <taxon>Bacillati</taxon>
        <taxon>Actinomycetota</taxon>
        <taxon>Actinomycetes</taxon>
        <taxon>Mycobacteriales</taxon>
        <taxon>Mycobacteriaceae</taxon>
        <taxon>Mycobacterium</taxon>
    </lineage>
</organism>
<sequence>MGEMVSTPRDYNQRPWPQRPDSGRQPGWDPRAATQYGPPPQWSPPRQPPQPPTQWGPPPRQHVPPRQPPSPPTPPPPAAPSTPKKSGSNKKPMLVAASLVAAVIVAAVVAVVLMSGGVGNKDVKKIAVADVQTEVPKVLVDRTNGYVAGDIKDVRCNDGKDPTVKKGDTFTCTASVRGKQHQLTVTFQDDDGTYVVGMPQLDGGK</sequence>
<feature type="transmembrane region" description="Helical" evidence="2">
    <location>
        <begin position="93"/>
        <end position="114"/>
    </location>
</feature>
<keyword evidence="2" id="KW-0812">Transmembrane</keyword>
<evidence type="ECO:0000313" key="4">
    <source>
        <dbReference type="EMBL" id="GFG89579.1"/>
    </source>
</evidence>
<keyword evidence="5" id="KW-1185">Reference proteome</keyword>
<feature type="region of interest" description="Disordered" evidence="1">
    <location>
        <begin position="1"/>
        <end position="90"/>
    </location>
</feature>
<evidence type="ECO:0000313" key="5">
    <source>
        <dbReference type="Proteomes" id="UP000465360"/>
    </source>
</evidence>
<dbReference type="InterPro" id="IPR025637">
    <property type="entry name" value="DUF4333"/>
</dbReference>
<feature type="compositionally biased region" description="Pro residues" evidence="1">
    <location>
        <begin position="37"/>
        <end position="80"/>
    </location>
</feature>
<comment type="caution">
    <text evidence="4">The sequence shown here is derived from an EMBL/GenBank/DDBJ whole genome shotgun (WGS) entry which is preliminary data.</text>
</comment>
<gene>
    <name evidence="4" type="ORF">MBOU_16210</name>
</gene>
<dbReference type="Pfam" id="PF14230">
    <property type="entry name" value="DUF4333"/>
    <property type="match status" value="1"/>
</dbReference>
<proteinExistence type="predicted"/>
<keyword evidence="2" id="KW-1133">Transmembrane helix</keyword>
<protein>
    <recommendedName>
        <fullName evidence="3">DUF4333 domain-containing protein</fullName>
    </recommendedName>
</protein>
<accession>A0A7I9YLR4</accession>
<dbReference type="AlphaFoldDB" id="A0A7I9YLR4"/>